<comment type="caution">
    <text evidence="4">The sequence shown here is derived from an EMBL/GenBank/DDBJ whole genome shotgun (WGS) entry which is preliminary data.</text>
</comment>
<evidence type="ECO:0000256" key="3">
    <source>
        <dbReference type="SAM" id="MobiDB-lite"/>
    </source>
</evidence>
<evidence type="ECO:0000313" key="5">
    <source>
        <dbReference type="Proteomes" id="UP000549394"/>
    </source>
</evidence>
<dbReference type="Gene3D" id="1.20.5.1500">
    <property type="match status" value="1"/>
</dbReference>
<organism evidence="4 5">
    <name type="scientific">Dimorphilus gyrociliatus</name>
    <dbReference type="NCBI Taxonomy" id="2664684"/>
    <lineage>
        <taxon>Eukaryota</taxon>
        <taxon>Metazoa</taxon>
        <taxon>Spiralia</taxon>
        <taxon>Lophotrochozoa</taxon>
        <taxon>Annelida</taxon>
        <taxon>Polychaeta</taxon>
        <taxon>Polychaeta incertae sedis</taxon>
        <taxon>Dinophilidae</taxon>
        <taxon>Dimorphilus</taxon>
    </lineage>
</organism>
<dbReference type="InterPro" id="IPR002164">
    <property type="entry name" value="NAP_family"/>
</dbReference>
<feature type="compositionally biased region" description="Polar residues" evidence="3">
    <location>
        <begin position="8"/>
        <end position="20"/>
    </location>
</feature>
<dbReference type="Pfam" id="PF00956">
    <property type="entry name" value="NAP"/>
    <property type="match status" value="1"/>
</dbReference>
<dbReference type="PANTHER" id="PTHR11875">
    <property type="entry name" value="TESTIS-SPECIFIC Y-ENCODED PROTEIN"/>
    <property type="match status" value="1"/>
</dbReference>
<dbReference type="Gene3D" id="3.30.1120.90">
    <property type="entry name" value="Nucleosome assembly protein"/>
    <property type="match status" value="1"/>
</dbReference>
<evidence type="ECO:0000256" key="2">
    <source>
        <dbReference type="RuleBase" id="RU003876"/>
    </source>
</evidence>
<feature type="region of interest" description="Disordered" evidence="3">
    <location>
        <begin position="335"/>
        <end position="366"/>
    </location>
</feature>
<sequence>MAEEETSIETTGDTEQAQQETVKDFSAQLLKDPGFLAAVQKNMDNMVGLSSGYIENLPKAVKRRIRALKKLQHKMHMIEGTFHEELHELECRLAKNLEPLREQRFNILNGNVEPTDSDCDWPTDQEEEEEEEEEEESKDKEKENKEEEEKNITGVPTFWLTIFKNVPLLNEMLQEHDEPILESLTDIRVVMRDLSNPGFTLEFVFAENEYFTNKVLTKDYTLCIKPDDKDSLVYEGAEIVACKGCEIDWKKDKNATVKVVRKTQKHKSHGSRRTVTKTVKRDSFFNFFDPPKHTEGEDEANEEETDMLLASDYEVGHFIRERLIPRAVLYFTGEALEEDGDDEDYEDEEKEEDYDEENDSDYEMKV</sequence>
<dbReference type="GO" id="GO:0005634">
    <property type="term" value="C:nucleus"/>
    <property type="evidence" value="ECO:0007669"/>
    <property type="project" value="InterPro"/>
</dbReference>
<dbReference type="InterPro" id="IPR037231">
    <property type="entry name" value="NAP-like_sf"/>
</dbReference>
<name>A0A7I8WD12_9ANNE</name>
<dbReference type="EMBL" id="CAJFCJ010000031">
    <property type="protein sequence ID" value="CAD5126058.1"/>
    <property type="molecule type" value="Genomic_DNA"/>
</dbReference>
<feature type="compositionally biased region" description="Basic and acidic residues" evidence="3">
    <location>
        <begin position="137"/>
        <end position="150"/>
    </location>
</feature>
<keyword evidence="5" id="KW-1185">Reference proteome</keyword>
<protein>
    <submittedName>
        <fullName evidence="4">DgyrCDS14227</fullName>
    </submittedName>
</protein>
<dbReference type="OrthoDB" id="27325at2759"/>
<proteinExistence type="inferred from homology"/>
<evidence type="ECO:0000256" key="1">
    <source>
        <dbReference type="ARBA" id="ARBA00009947"/>
    </source>
</evidence>
<dbReference type="Proteomes" id="UP000549394">
    <property type="component" value="Unassembled WGS sequence"/>
</dbReference>
<feature type="region of interest" description="Disordered" evidence="3">
    <location>
        <begin position="107"/>
        <end position="150"/>
    </location>
</feature>
<comment type="similarity">
    <text evidence="1 2">Belongs to the nucleosome assembly protein (NAP) family.</text>
</comment>
<dbReference type="AlphaFoldDB" id="A0A7I8WD12"/>
<gene>
    <name evidence="4" type="ORF">DGYR_LOCUS13344</name>
</gene>
<dbReference type="GO" id="GO:0006334">
    <property type="term" value="P:nucleosome assembly"/>
    <property type="evidence" value="ECO:0007669"/>
    <property type="project" value="InterPro"/>
</dbReference>
<feature type="compositionally biased region" description="Acidic residues" evidence="3">
    <location>
        <begin position="115"/>
        <end position="136"/>
    </location>
</feature>
<accession>A0A7I8WD12</accession>
<reference evidence="4 5" key="1">
    <citation type="submission" date="2020-08" db="EMBL/GenBank/DDBJ databases">
        <authorList>
            <person name="Hejnol A."/>
        </authorList>
    </citation>
    <scope>NUCLEOTIDE SEQUENCE [LARGE SCALE GENOMIC DNA]</scope>
</reference>
<evidence type="ECO:0000313" key="4">
    <source>
        <dbReference type="EMBL" id="CAD5126058.1"/>
    </source>
</evidence>
<feature type="region of interest" description="Disordered" evidence="3">
    <location>
        <begin position="1"/>
        <end position="23"/>
    </location>
</feature>
<dbReference type="SUPFAM" id="SSF143113">
    <property type="entry name" value="NAP-like"/>
    <property type="match status" value="1"/>
</dbReference>